<gene>
    <name evidence="1" type="ORF">FA95DRAFT_1613897</name>
</gene>
<keyword evidence="2" id="KW-1185">Reference proteome</keyword>
<protein>
    <submittedName>
        <fullName evidence="1">Uncharacterized protein</fullName>
    </submittedName>
</protein>
<dbReference type="EMBL" id="MU276723">
    <property type="protein sequence ID" value="KAI0037771.1"/>
    <property type="molecule type" value="Genomic_DNA"/>
</dbReference>
<evidence type="ECO:0000313" key="2">
    <source>
        <dbReference type="Proteomes" id="UP000814033"/>
    </source>
</evidence>
<accession>A0ACB8R2K2</accession>
<organism evidence="1 2">
    <name type="scientific">Auriscalpium vulgare</name>
    <dbReference type="NCBI Taxonomy" id="40419"/>
    <lineage>
        <taxon>Eukaryota</taxon>
        <taxon>Fungi</taxon>
        <taxon>Dikarya</taxon>
        <taxon>Basidiomycota</taxon>
        <taxon>Agaricomycotina</taxon>
        <taxon>Agaricomycetes</taxon>
        <taxon>Russulales</taxon>
        <taxon>Auriscalpiaceae</taxon>
        <taxon>Auriscalpium</taxon>
    </lineage>
</organism>
<name>A0ACB8R2K2_9AGAM</name>
<reference evidence="1" key="1">
    <citation type="submission" date="2021-02" db="EMBL/GenBank/DDBJ databases">
        <authorList>
            <consortium name="DOE Joint Genome Institute"/>
            <person name="Ahrendt S."/>
            <person name="Looney B.P."/>
            <person name="Miyauchi S."/>
            <person name="Morin E."/>
            <person name="Drula E."/>
            <person name="Courty P.E."/>
            <person name="Chicoki N."/>
            <person name="Fauchery L."/>
            <person name="Kohler A."/>
            <person name="Kuo A."/>
            <person name="Labutti K."/>
            <person name="Pangilinan J."/>
            <person name="Lipzen A."/>
            <person name="Riley R."/>
            <person name="Andreopoulos W."/>
            <person name="He G."/>
            <person name="Johnson J."/>
            <person name="Barry K.W."/>
            <person name="Grigoriev I.V."/>
            <person name="Nagy L."/>
            <person name="Hibbett D."/>
            <person name="Henrissat B."/>
            <person name="Matheny P.B."/>
            <person name="Labbe J."/>
            <person name="Martin F."/>
        </authorList>
    </citation>
    <scope>NUCLEOTIDE SEQUENCE</scope>
    <source>
        <strain evidence="1">FP105234-sp</strain>
    </source>
</reference>
<proteinExistence type="predicted"/>
<dbReference type="Proteomes" id="UP000814033">
    <property type="component" value="Unassembled WGS sequence"/>
</dbReference>
<evidence type="ECO:0000313" key="1">
    <source>
        <dbReference type="EMBL" id="KAI0037771.1"/>
    </source>
</evidence>
<comment type="caution">
    <text evidence="1">The sequence shown here is derived from an EMBL/GenBank/DDBJ whole genome shotgun (WGS) entry which is preliminary data.</text>
</comment>
<reference evidence="1" key="2">
    <citation type="journal article" date="2022" name="New Phytol.">
        <title>Evolutionary transition to the ectomycorrhizal habit in the genomes of a hyperdiverse lineage of mushroom-forming fungi.</title>
        <authorList>
            <person name="Looney B."/>
            <person name="Miyauchi S."/>
            <person name="Morin E."/>
            <person name="Drula E."/>
            <person name="Courty P.E."/>
            <person name="Kohler A."/>
            <person name="Kuo A."/>
            <person name="LaButti K."/>
            <person name="Pangilinan J."/>
            <person name="Lipzen A."/>
            <person name="Riley R."/>
            <person name="Andreopoulos W."/>
            <person name="He G."/>
            <person name="Johnson J."/>
            <person name="Nolan M."/>
            <person name="Tritt A."/>
            <person name="Barry K.W."/>
            <person name="Grigoriev I.V."/>
            <person name="Nagy L.G."/>
            <person name="Hibbett D."/>
            <person name="Henrissat B."/>
            <person name="Matheny P.B."/>
            <person name="Labbe J."/>
            <person name="Martin F.M."/>
        </authorList>
    </citation>
    <scope>NUCLEOTIDE SEQUENCE</scope>
    <source>
        <strain evidence="1">FP105234-sp</strain>
    </source>
</reference>
<sequence length="491" mass="53477">MPVWRSSLQICRSSPWPIASYLYRTAQAFRRPIDVGMQPVKTQAEMIISHFNTPMCPVSRRDRLKVRFSEPSPIVLASAALRHPASQQSAPATLRRLTYSNGFERASDDAPQTASLLSSATALFRGRLTEGEAWLLKASRTAPVRSYTFLGIRPLKPSFINHRVEGGRLAHLPASALLIAVPAPVQTLAMSDAPRASDSRQSPNTTNPPRPLPPLPGSPQPPDASPSPEEDTSAGSLTLYYVLKMGPSIRMYDNWDELVSALSRGASCHYDVYTNLMDACNAWLHALQPHFADAAAWALTHQRDYWEAHGLDKSVPVSPPSASPPPPTPAATDASLEKSESSGERLAAYFHHGQHVDVTISRTIHVEEEPAADETASASVETYGHASPRSLSPPAFMAPPSPALLAGSFSSPSADSLGGFSLQGMIRRARVDSATPGNVWYGVVRGFTTGVLQGPYEYMVADAAEGYDGAFYRGFQERRAAVNWYREHRYD</sequence>